<dbReference type="PROSITE" id="PS50851">
    <property type="entry name" value="CHEW"/>
    <property type="match status" value="1"/>
</dbReference>
<dbReference type="SUPFAM" id="SSF50341">
    <property type="entry name" value="CheW-like"/>
    <property type="match status" value="1"/>
</dbReference>
<dbReference type="EMBL" id="MFSP01000026">
    <property type="protein sequence ID" value="OGI69212.1"/>
    <property type="molecule type" value="Genomic_DNA"/>
</dbReference>
<dbReference type="InterPro" id="IPR002545">
    <property type="entry name" value="CheW-lke_dom"/>
</dbReference>
<dbReference type="AlphaFoldDB" id="A0A1F6VHW0"/>
<dbReference type="InterPro" id="IPR036061">
    <property type="entry name" value="CheW-like_dom_sf"/>
</dbReference>
<name>A0A1F6VHW0_9PROT</name>
<comment type="caution">
    <text evidence="2">The sequence shown here is derived from an EMBL/GenBank/DDBJ whole genome shotgun (WGS) entry which is preliminary data.</text>
</comment>
<organism evidence="2 3">
    <name type="scientific">Candidatus Muproteobacteria bacterium RBG_16_60_9</name>
    <dbReference type="NCBI Taxonomy" id="1817755"/>
    <lineage>
        <taxon>Bacteria</taxon>
        <taxon>Pseudomonadati</taxon>
        <taxon>Pseudomonadota</taxon>
        <taxon>Candidatus Muproteobacteria</taxon>
    </lineage>
</organism>
<accession>A0A1F6VHW0</accession>
<dbReference type="GO" id="GO:0007165">
    <property type="term" value="P:signal transduction"/>
    <property type="evidence" value="ECO:0007669"/>
    <property type="project" value="InterPro"/>
</dbReference>
<feature type="domain" description="CheW-like" evidence="1">
    <location>
        <begin position="9"/>
        <end position="153"/>
    </location>
</feature>
<dbReference type="Pfam" id="PF01584">
    <property type="entry name" value="CheW"/>
    <property type="match status" value="1"/>
</dbReference>
<evidence type="ECO:0000313" key="3">
    <source>
        <dbReference type="Proteomes" id="UP000179076"/>
    </source>
</evidence>
<proteinExistence type="predicted"/>
<sequence length="153" mass="16304">MTAAADDERIHSLEIPLIGTSLLVPSAAVAEVTNPFDLHPVPGAPAWLLGVIGWRAQAVPLISFEGMIGQAATSVQPSSKIVVFYPITGRRESDFYAILSASEPRPQSVSAATIETEDPTRIPDTPLIAAGVRIKGRTLLIPDFDALRAAFYP</sequence>
<evidence type="ECO:0000313" key="2">
    <source>
        <dbReference type="EMBL" id="OGI69212.1"/>
    </source>
</evidence>
<dbReference type="GO" id="GO:0006935">
    <property type="term" value="P:chemotaxis"/>
    <property type="evidence" value="ECO:0007669"/>
    <property type="project" value="InterPro"/>
</dbReference>
<reference evidence="2 3" key="1">
    <citation type="journal article" date="2016" name="Nat. Commun.">
        <title>Thousands of microbial genomes shed light on interconnected biogeochemical processes in an aquifer system.</title>
        <authorList>
            <person name="Anantharaman K."/>
            <person name="Brown C.T."/>
            <person name="Hug L.A."/>
            <person name="Sharon I."/>
            <person name="Castelle C.J."/>
            <person name="Probst A.J."/>
            <person name="Thomas B.C."/>
            <person name="Singh A."/>
            <person name="Wilkins M.J."/>
            <person name="Karaoz U."/>
            <person name="Brodie E.L."/>
            <person name="Williams K.H."/>
            <person name="Hubbard S.S."/>
            <person name="Banfield J.F."/>
        </authorList>
    </citation>
    <scope>NUCLEOTIDE SEQUENCE [LARGE SCALE GENOMIC DNA]</scope>
</reference>
<protein>
    <recommendedName>
        <fullName evidence="1">CheW-like domain-containing protein</fullName>
    </recommendedName>
</protein>
<dbReference type="Gene3D" id="2.40.50.180">
    <property type="entry name" value="CheA-289, Domain 4"/>
    <property type="match status" value="1"/>
</dbReference>
<dbReference type="Proteomes" id="UP000179076">
    <property type="component" value="Unassembled WGS sequence"/>
</dbReference>
<dbReference type="SMART" id="SM00260">
    <property type="entry name" value="CheW"/>
    <property type="match status" value="1"/>
</dbReference>
<evidence type="ECO:0000259" key="1">
    <source>
        <dbReference type="PROSITE" id="PS50851"/>
    </source>
</evidence>
<gene>
    <name evidence="2" type="ORF">A2W18_08075</name>
</gene>